<dbReference type="InterPro" id="IPR029058">
    <property type="entry name" value="AB_hydrolase_fold"/>
</dbReference>
<name>A0A849C9C9_9NOCA</name>
<dbReference type="PRINTS" id="PR00412">
    <property type="entry name" value="EPOXHYDRLASE"/>
</dbReference>
<dbReference type="PANTHER" id="PTHR42977">
    <property type="entry name" value="HYDROLASE-RELATED"/>
    <property type="match status" value="1"/>
</dbReference>
<dbReference type="Pfam" id="PF00561">
    <property type="entry name" value="Abhydrolase_1"/>
    <property type="match status" value="1"/>
</dbReference>
<dbReference type="EMBL" id="JABELX010000013">
    <property type="protein sequence ID" value="NNH74328.1"/>
    <property type="molecule type" value="Genomic_DNA"/>
</dbReference>
<dbReference type="Proteomes" id="UP000586827">
    <property type="component" value="Unassembled WGS sequence"/>
</dbReference>
<evidence type="ECO:0000313" key="3">
    <source>
        <dbReference type="EMBL" id="NNH74328.1"/>
    </source>
</evidence>
<dbReference type="Gene3D" id="3.40.50.1820">
    <property type="entry name" value="alpha/beta hydrolase"/>
    <property type="match status" value="1"/>
</dbReference>
<dbReference type="InterPro" id="IPR051340">
    <property type="entry name" value="Haloalkane_dehalogenase"/>
</dbReference>
<dbReference type="GO" id="GO:0004301">
    <property type="term" value="F:epoxide hydrolase activity"/>
    <property type="evidence" value="ECO:0007669"/>
    <property type="project" value="TreeGrafter"/>
</dbReference>
<organism evidence="3 4">
    <name type="scientific">Nocardia uniformis</name>
    <dbReference type="NCBI Taxonomy" id="53432"/>
    <lineage>
        <taxon>Bacteria</taxon>
        <taxon>Bacillati</taxon>
        <taxon>Actinomycetota</taxon>
        <taxon>Actinomycetes</taxon>
        <taxon>Mycobacteriales</taxon>
        <taxon>Nocardiaceae</taxon>
        <taxon>Nocardia</taxon>
    </lineage>
</organism>
<gene>
    <name evidence="3" type="ORF">HLB23_31520</name>
</gene>
<accession>A0A849C9C9</accession>
<proteinExistence type="predicted"/>
<evidence type="ECO:0000259" key="2">
    <source>
        <dbReference type="Pfam" id="PF00561"/>
    </source>
</evidence>
<keyword evidence="4" id="KW-1185">Reference proteome</keyword>
<dbReference type="AlphaFoldDB" id="A0A849C9C9"/>
<reference evidence="3 4" key="1">
    <citation type="submission" date="2020-05" db="EMBL/GenBank/DDBJ databases">
        <title>MicrobeNet Type strains.</title>
        <authorList>
            <person name="Nicholson A.C."/>
        </authorList>
    </citation>
    <scope>NUCLEOTIDE SEQUENCE [LARGE SCALE GENOMIC DNA]</scope>
    <source>
        <strain evidence="3 4">JCM 3224</strain>
    </source>
</reference>
<dbReference type="InterPro" id="IPR000073">
    <property type="entry name" value="AB_hydrolase_1"/>
</dbReference>
<comment type="caution">
    <text evidence="3">The sequence shown here is derived from an EMBL/GenBank/DDBJ whole genome shotgun (WGS) entry which is preliminary data.</text>
</comment>
<dbReference type="PRINTS" id="PR00111">
    <property type="entry name" value="ABHYDROLASE"/>
</dbReference>
<feature type="domain" description="AB hydrolase-1" evidence="2">
    <location>
        <begin position="36"/>
        <end position="149"/>
    </location>
</feature>
<sequence length="295" mass="32108">MATSIGELLREHEAAGRYLDVGGVRTFVRDEGTGRPVVLVHGVPVSSYLWRRVLNELAAQGLRGIAPDLPGLGLSARPTDFDYTWTGLGRHLAATVDALGLERFHLVVHDIGGPIGFEVAARMPERIASLTVLDTIVDAHTFHKPWSMAPFAIPGLDRLWLAGGRGPIFRILMRWIGLAPGTATTAAEIDLHRMLLTRVDGGRAFLQIMHSFETTPEKTARYRQVLAAKEYPVQVVWARDDPVLTLERHGRIAADAAGLPGPDVVPGKHFFPEDSAQQTVERIAEIVTRTGGSGA</sequence>
<evidence type="ECO:0000256" key="1">
    <source>
        <dbReference type="ARBA" id="ARBA00022801"/>
    </source>
</evidence>
<dbReference type="RefSeq" id="WP_067523729.1">
    <property type="nucleotide sequence ID" value="NZ_JABELX010000013.1"/>
</dbReference>
<keyword evidence="1 3" id="KW-0378">Hydrolase</keyword>
<protein>
    <submittedName>
        <fullName evidence="3">Alpha/beta fold hydrolase</fullName>
    </submittedName>
</protein>
<dbReference type="PANTHER" id="PTHR42977:SF3">
    <property type="entry name" value="AB HYDROLASE-1 DOMAIN-CONTAINING PROTEIN"/>
    <property type="match status" value="1"/>
</dbReference>
<dbReference type="SUPFAM" id="SSF53474">
    <property type="entry name" value="alpha/beta-Hydrolases"/>
    <property type="match status" value="1"/>
</dbReference>
<evidence type="ECO:0000313" key="4">
    <source>
        <dbReference type="Proteomes" id="UP000586827"/>
    </source>
</evidence>
<dbReference type="InterPro" id="IPR000639">
    <property type="entry name" value="Epox_hydrolase-like"/>
</dbReference>